<accession>A0A1C0AQF7</accession>
<organism evidence="5 6">
    <name type="scientific">Tessaracoccus lapidicaptus</name>
    <dbReference type="NCBI Taxonomy" id="1427523"/>
    <lineage>
        <taxon>Bacteria</taxon>
        <taxon>Bacillati</taxon>
        <taxon>Actinomycetota</taxon>
        <taxon>Actinomycetes</taxon>
        <taxon>Propionibacteriales</taxon>
        <taxon>Propionibacteriaceae</taxon>
        <taxon>Tessaracoccus</taxon>
    </lineage>
</organism>
<dbReference type="InterPro" id="IPR013457">
    <property type="entry name" value="Rhamnose_iso-rel"/>
</dbReference>
<feature type="domain" description="Xylose isomerase-like TIM barrel" evidence="4">
    <location>
        <begin position="69"/>
        <end position="225"/>
    </location>
</feature>
<evidence type="ECO:0000256" key="3">
    <source>
        <dbReference type="ARBA" id="ARBA00023235"/>
    </source>
</evidence>
<dbReference type="Pfam" id="PF01261">
    <property type="entry name" value="AP_endonuc_2"/>
    <property type="match status" value="1"/>
</dbReference>
<protein>
    <submittedName>
        <fullName evidence="5">L-rhamnose isomerase</fullName>
    </submittedName>
</protein>
<keyword evidence="2" id="KW-0464">Manganese</keyword>
<dbReference type="NCBIfam" id="TIGR02635">
    <property type="entry name" value="RhaI_grampos"/>
    <property type="match status" value="1"/>
</dbReference>
<reference evidence="6" key="1">
    <citation type="submission" date="2016-07" db="EMBL/GenBank/DDBJ databases">
        <authorList>
            <person name="Florea S."/>
            <person name="Webb J.S."/>
            <person name="Jaromczyk J."/>
            <person name="Schardl C.L."/>
        </authorList>
    </citation>
    <scope>NUCLEOTIDE SEQUENCE [LARGE SCALE GENOMIC DNA]</scope>
    <source>
        <strain evidence="6">IPBSL-7</strain>
    </source>
</reference>
<dbReference type="Proteomes" id="UP000093501">
    <property type="component" value="Unassembled WGS sequence"/>
</dbReference>
<evidence type="ECO:0000256" key="1">
    <source>
        <dbReference type="ARBA" id="ARBA00022723"/>
    </source>
</evidence>
<comment type="caution">
    <text evidence="5">The sequence shown here is derived from an EMBL/GenBank/DDBJ whole genome shotgun (WGS) entry which is preliminary data.</text>
</comment>
<dbReference type="AlphaFoldDB" id="A0A1C0AQF7"/>
<keyword evidence="3 5" id="KW-0413">Isomerase</keyword>
<dbReference type="PANTHER" id="PTHR30268:SF0">
    <property type="entry name" value="L-RHAMNOSE ISOMERASE"/>
    <property type="match status" value="1"/>
</dbReference>
<proteinExistence type="predicted"/>
<keyword evidence="1" id="KW-0479">Metal-binding</keyword>
<dbReference type="GO" id="GO:0019324">
    <property type="term" value="P:L-lyxose metabolic process"/>
    <property type="evidence" value="ECO:0007669"/>
    <property type="project" value="TreeGrafter"/>
</dbReference>
<evidence type="ECO:0000313" key="6">
    <source>
        <dbReference type="Proteomes" id="UP000093501"/>
    </source>
</evidence>
<dbReference type="GO" id="GO:0019301">
    <property type="term" value="P:rhamnose catabolic process"/>
    <property type="evidence" value="ECO:0007669"/>
    <property type="project" value="TreeGrafter"/>
</dbReference>
<dbReference type="GO" id="GO:0046872">
    <property type="term" value="F:metal ion binding"/>
    <property type="evidence" value="ECO:0007669"/>
    <property type="project" value="UniProtKB-KW"/>
</dbReference>
<evidence type="ECO:0000259" key="4">
    <source>
        <dbReference type="Pfam" id="PF01261"/>
    </source>
</evidence>
<dbReference type="InterPro" id="IPR036237">
    <property type="entry name" value="Xyl_isomerase-like_sf"/>
</dbReference>
<dbReference type="EMBL" id="MBQD01000011">
    <property type="protein sequence ID" value="OCL36634.1"/>
    <property type="molecule type" value="Genomic_DNA"/>
</dbReference>
<dbReference type="Gene3D" id="3.20.20.150">
    <property type="entry name" value="Divalent-metal-dependent TIM barrel enzymes"/>
    <property type="match status" value="1"/>
</dbReference>
<dbReference type="InterPro" id="IPR050337">
    <property type="entry name" value="L-rhamnose_isomerase"/>
</dbReference>
<dbReference type="SUPFAM" id="SSF51658">
    <property type="entry name" value="Xylose isomerase-like"/>
    <property type="match status" value="1"/>
</dbReference>
<dbReference type="InterPro" id="IPR013022">
    <property type="entry name" value="Xyl_isomerase-like_TIM-brl"/>
</dbReference>
<sequence>MDTISSQLEAQVIEVPSWAYGNSGTRFRVFGSPGTPRTIQEKLADAAQVNRFTGLSPKVALHYPWDKVDDWAGLKAYAEELGLELGTVNSNTFQDEAYKFGSLAHNDPKVRRKAIDHHLECLEIMNEIGSTDLKIWLADGTNYPGQGDIRRRQDWLAESLATIYAELGAEQRLVLEYKFFEPAFYHTDVPDWGTSFAHVNALGDKALVCLDTGHHAPGTNIEFIVAQLLRLGKLGSFDFNSRFYADDDLVVGAADPFQLFRILWEVRRGGGFDPATGVAFMLDQCHNIEDKVPGQIRSVLNVQEMTARVLLLDADELAAAQDANDVLGANEILMDAFYTDVRPMLAEWRESRGLPGNPMKAFAESGYLAKIAEERVGGAQAGWGA</sequence>
<dbReference type="PANTHER" id="PTHR30268">
    <property type="entry name" value="L-RHAMNOSE ISOMERASE"/>
    <property type="match status" value="1"/>
</dbReference>
<gene>
    <name evidence="5" type="ORF">BCR15_00305</name>
</gene>
<name>A0A1C0AQF7_9ACTN</name>
<dbReference type="GO" id="GO:0008740">
    <property type="term" value="F:L-rhamnose isomerase activity"/>
    <property type="evidence" value="ECO:0007669"/>
    <property type="project" value="TreeGrafter"/>
</dbReference>
<evidence type="ECO:0000313" key="5">
    <source>
        <dbReference type="EMBL" id="OCL36634.1"/>
    </source>
</evidence>
<evidence type="ECO:0000256" key="2">
    <source>
        <dbReference type="ARBA" id="ARBA00023211"/>
    </source>
</evidence>
<keyword evidence="6" id="KW-1185">Reference proteome</keyword>